<organism evidence="5 6">
    <name type="scientific">Winogradskyella echinorum</name>
    <dbReference type="NCBI Taxonomy" id="538189"/>
    <lineage>
        <taxon>Bacteria</taxon>
        <taxon>Pseudomonadati</taxon>
        <taxon>Bacteroidota</taxon>
        <taxon>Flavobacteriia</taxon>
        <taxon>Flavobacteriales</taxon>
        <taxon>Flavobacteriaceae</taxon>
        <taxon>Winogradskyella</taxon>
    </lineage>
</organism>
<dbReference type="InterPro" id="IPR036942">
    <property type="entry name" value="Beta-barrel_TonB_sf"/>
</dbReference>
<dbReference type="Proteomes" id="UP000607435">
    <property type="component" value="Unassembled WGS sequence"/>
</dbReference>
<evidence type="ECO:0000256" key="3">
    <source>
        <dbReference type="ARBA" id="ARBA00023237"/>
    </source>
</evidence>
<keyword evidence="6" id="KW-1185">Reference proteome</keyword>
<dbReference type="Gene3D" id="2.170.130.10">
    <property type="entry name" value="TonB-dependent receptor, plug domain"/>
    <property type="match status" value="1"/>
</dbReference>
<evidence type="ECO:0000259" key="4">
    <source>
        <dbReference type="Pfam" id="PF16344"/>
    </source>
</evidence>
<keyword evidence="3" id="KW-0998">Cell outer membrane</keyword>
<protein>
    <submittedName>
        <fullName evidence="5">DUF4974 domain-containing protein</fullName>
    </submittedName>
</protein>
<evidence type="ECO:0000313" key="6">
    <source>
        <dbReference type="Proteomes" id="UP000607435"/>
    </source>
</evidence>
<dbReference type="InterPro" id="IPR032508">
    <property type="entry name" value="FecR_C"/>
</dbReference>
<comment type="caution">
    <text evidence="5">The sequence shown here is derived from an EMBL/GenBank/DDBJ whole genome shotgun (WGS) entry which is preliminary data.</text>
</comment>
<dbReference type="SUPFAM" id="SSF56935">
    <property type="entry name" value="Porins"/>
    <property type="match status" value="1"/>
</dbReference>
<accession>A0ABR6Y288</accession>
<dbReference type="Gene3D" id="2.40.170.20">
    <property type="entry name" value="TonB-dependent receptor, beta-barrel domain"/>
    <property type="match status" value="2"/>
</dbReference>
<sequence length="766" mass="87848">MRLIYVFVLMLLPFLAFSQEEAFYIEFNDENLSDAFTKVEETYNALFSFKNDDINKKRISLIRKKRTLLEVLDAIKATTNLNYKILNNRYIVINQFISETINLNTLDLVVISSYLTKGIEKNSEGSYKLLPSKLGILPGLTEPDVLESIQLLPGVLSPNETATGFFVRGGASDQNRVIWNGINIYHKGHLFGMISPLNPNVTSNIKFINKGSHARYGERLSSVIDISSSSKISNKLRTELGLNGINGDALIELPIIKEKLNIQASLRRSYVDVLETFTYNQLAYKVFESTKINNSENGNNDFSFLDYNIKINYKPNNNNRLYTSFISIDNQLDYTSNETDTNKDFNDRINTKNLGYGIGWSLDWNTKINQTTTAYFSDYKFNYNFITTEDGEQTSDFEKRNTIYDSGVATEIKINASKKNNYTFGYQYALKDVAYAFLNTTDLSFILDSEERIVQTHSIYGQYDYKNSNLFDISFGLRSTYFNELDAVRLEPRIVLYKSISDNLKWQATGEIKNQIISEIDETIISDLSLENRVWRLADGNQFPISNSQQVSTGFIYTKQGLSIDVDTYYKKLKNITALSLGFLNPENSTFNIGQQNVVGLDAFVKKRFNGFNTWFSYSFNRSKSHFNSLNDSKSFNSKSNVTHAVSTALSYKVDNLQFAIGWKWQTGKPYTLAEQGDDGLEFNDGINTGELPIYHRLDFSSTYNFKMSRRHKLKGKVGLSIRNIYNRKNLISREYRGNNSLDDPIELIEKYSIGITPNLMFRLYW</sequence>
<reference evidence="5 6" key="1">
    <citation type="submission" date="2020-08" db="EMBL/GenBank/DDBJ databases">
        <title>Winogradskyella ouciana sp. nov., isolated from the hadal seawater of the Mariana Trench.</title>
        <authorList>
            <person name="He X."/>
        </authorList>
    </citation>
    <scope>NUCLEOTIDE SEQUENCE [LARGE SCALE GENOMIC DNA]</scope>
    <source>
        <strain evidence="5 6">KCTC 22026</strain>
    </source>
</reference>
<keyword evidence="2" id="KW-0472">Membrane</keyword>
<dbReference type="EMBL" id="JACOME010000002">
    <property type="protein sequence ID" value="MBC3846862.1"/>
    <property type="molecule type" value="Genomic_DNA"/>
</dbReference>
<dbReference type="InterPro" id="IPR037066">
    <property type="entry name" value="Plug_dom_sf"/>
</dbReference>
<feature type="domain" description="Protein FecR C-terminal" evidence="4">
    <location>
        <begin position="25"/>
        <end position="92"/>
    </location>
</feature>
<dbReference type="Gene3D" id="3.55.50.30">
    <property type="match status" value="1"/>
</dbReference>
<evidence type="ECO:0000256" key="2">
    <source>
        <dbReference type="ARBA" id="ARBA00023136"/>
    </source>
</evidence>
<evidence type="ECO:0000313" key="5">
    <source>
        <dbReference type="EMBL" id="MBC3846862.1"/>
    </source>
</evidence>
<evidence type="ECO:0000256" key="1">
    <source>
        <dbReference type="ARBA" id="ARBA00004442"/>
    </source>
</evidence>
<dbReference type="Pfam" id="PF16344">
    <property type="entry name" value="FecR_C"/>
    <property type="match status" value="1"/>
</dbReference>
<proteinExistence type="predicted"/>
<dbReference type="RefSeq" id="WP_186845963.1">
    <property type="nucleotide sequence ID" value="NZ_JACOME010000002.1"/>
</dbReference>
<name>A0ABR6Y288_9FLAO</name>
<comment type="subcellular location">
    <subcellularLocation>
        <location evidence="1">Cell outer membrane</location>
    </subcellularLocation>
</comment>
<gene>
    <name evidence="5" type="ORF">H6H04_10765</name>
</gene>